<dbReference type="GO" id="GO:0046464">
    <property type="term" value="P:acylglycerol catabolic process"/>
    <property type="evidence" value="ECO:0007669"/>
    <property type="project" value="TreeGrafter"/>
</dbReference>
<accession>A0A1G7MHR2</accession>
<protein>
    <submittedName>
        <fullName evidence="2">Pimeloyl-ACP methyl ester carboxylesterase</fullName>
    </submittedName>
</protein>
<sequence length="250" mass="25939">MKLLTVTPSGAQVAFLDVGARDAPAFVYLGGLGLASSVTFAPVIGHPAVAGRGRHVVVDLLGSGWSDHDDAFTHTIEDHASVAAAVIDALGLRGVTLVGHSLGGSIAISLATQRADLVGELVVAEPNLDPGVGTMSARIASYDEDAFAAGGVRDLVEPGDTSMGARTLRRWSPRGLHRTAVSLLAERPVTFRAQLTALSVPKRYISGELSGEDLDALRATGCAVRVVPRAGHLMMDDNLDGFAEALTVRS</sequence>
<dbReference type="InterPro" id="IPR000073">
    <property type="entry name" value="AB_hydrolase_1"/>
</dbReference>
<evidence type="ECO:0000259" key="1">
    <source>
        <dbReference type="Pfam" id="PF12697"/>
    </source>
</evidence>
<reference evidence="3" key="1">
    <citation type="submission" date="2016-10" db="EMBL/GenBank/DDBJ databases">
        <authorList>
            <person name="Varghese N."/>
            <person name="Submissions S."/>
        </authorList>
    </citation>
    <scope>NUCLEOTIDE SEQUENCE [LARGE SCALE GENOMIC DNA]</scope>
    <source>
        <strain evidence="3">CGMCC 4.3506</strain>
    </source>
</reference>
<evidence type="ECO:0000313" key="2">
    <source>
        <dbReference type="EMBL" id="SDF61418.1"/>
    </source>
</evidence>
<organism evidence="2 3">
    <name type="scientific">Lentzea fradiae</name>
    <dbReference type="NCBI Taxonomy" id="200378"/>
    <lineage>
        <taxon>Bacteria</taxon>
        <taxon>Bacillati</taxon>
        <taxon>Actinomycetota</taxon>
        <taxon>Actinomycetes</taxon>
        <taxon>Pseudonocardiales</taxon>
        <taxon>Pseudonocardiaceae</taxon>
        <taxon>Lentzea</taxon>
    </lineage>
</organism>
<dbReference type="PRINTS" id="PR00111">
    <property type="entry name" value="ABHYDROLASE"/>
</dbReference>
<feature type="domain" description="AB hydrolase-1" evidence="1">
    <location>
        <begin position="41"/>
        <end position="245"/>
    </location>
</feature>
<dbReference type="Pfam" id="PF12697">
    <property type="entry name" value="Abhydrolase_6"/>
    <property type="match status" value="1"/>
</dbReference>
<dbReference type="EMBL" id="FNCC01000002">
    <property type="protein sequence ID" value="SDF61418.1"/>
    <property type="molecule type" value="Genomic_DNA"/>
</dbReference>
<dbReference type="RefSeq" id="WP_176946615.1">
    <property type="nucleotide sequence ID" value="NZ_FNCC01000002.1"/>
</dbReference>
<dbReference type="InterPro" id="IPR050266">
    <property type="entry name" value="AB_hydrolase_sf"/>
</dbReference>
<dbReference type="Proteomes" id="UP000199623">
    <property type="component" value="Unassembled WGS sequence"/>
</dbReference>
<dbReference type="GO" id="GO:0047372">
    <property type="term" value="F:monoacylglycerol lipase activity"/>
    <property type="evidence" value="ECO:0007669"/>
    <property type="project" value="TreeGrafter"/>
</dbReference>
<dbReference type="GO" id="GO:0016020">
    <property type="term" value="C:membrane"/>
    <property type="evidence" value="ECO:0007669"/>
    <property type="project" value="TreeGrafter"/>
</dbReference>
<dbReference type="AlphaFoldDB" id="A0A1G7MHR2"/>
<dbReference type="SUPFAM" id="SSF53474">
    <property type="entry name" value="alpha/beta-Hydrolases"/>
    <property type="match status" value="1"/>
</dbReference>
<gene>
    <name evidence="2" type="ORF">SAMN05216553_102333</name>
</gene>
<dbReference type="Gene3D" id="3.40.50.1820">
    <property type="entry name" value="alpha/beta hydrolase"/>
    <property type="match status" value="1"/>
</dbReference>
<dbReference type="PANTHER" id="PTHR43798">
    <property type="entry name" value="MONOACYLGLYCEROL LIPASE"/>
    <property type="match status" value="1"/>
</dbReference>
<keyword evidence="3" id="KW-1185">Reference proteome</keyword>
<name>A0A1G7MHR2_9PSEU</name>
<proteinExistence type="predicted"/>
<evidence type="ECO:0000313" key="3">
    <source>
        <dbReference type="Proteomes" id="UP000199623"/>
    </source>
</evidence>
<dbReference type="STRING" id="200378.SAMN05216553_102333"/>
<dbReference type="InterPro" id="IPR029058">
    <property type="entry name" value="AB_hydrolase_fold"/>
</dbReference>
<dbReference type="PANTHER" id="PTHR43798:SF33">
    <property type="entry name" value="HYDROLASE, PUTATIVE (AFU_ORTHOLOGUE AFUA_2G14860)-RELATED"/>
    <property type="match status" value="1"/>
</dbReference>